<evidence type="ECO:0000313" key="2">
    <source>
        <dbReference type="Proteomes" id="UP000254869"/>
    </source>
</evidence>
<dbReference type="RefSeq" id="WP_147288007.1">
    <property type="nucleotide sequence ID" value="NZ_QQBC01000008.1"/>
</dbReference>
<gene>
    <name evidence="1" type="ORF">DFR76_108156</name>
</gene>
<organism evidence="1 2">
    <name type="scientific">Nocardia pseudobrasiliensis</name>
    <dbReference type="NCBI Taxonomy" id="45979"/>
    <lineage>
        <taxon>Bacteria</taxon>
        <taxon>Bacillati</taxon>
        <taxon>Actinomycetota</taxon>
        <taxon>Actinomycetes</taxon>
        <taxon>Mycobacteriales</taxon>
        <taxon>Nocardiaceae</taxon>
        <taxon>Nocardia</taxon>
    </lineage>
</organism>
<dbReference type="EMBL" id="QQBC01000008">
    <property type="protein sequence ID" value="RDI64324.1"/>
    <property type="molecule type" value="Genomic_DNA"/>
</dbReference>
<accession>A0A370I4Q1</accession>
<comment type="caution">
    <text evidence="1">The sequence shown here is derived from an EMBL/GenBank/DDBJ whole genome shotgun (WGS) entry which is preliminary data.</text>
</comment>
<keyword evidence="2" id="KW-1185">Reference proteome</keyword>
<sequence length="90" mass="10080">MSYPELDRRVTKLEGRVTDIEEVHCASILHLRRDVTALQLGQERLFSGLNTLGHGIALMMERLDLHPITLPVATPPTEAEIDAALEEDYS</sequence>
<dbReference type="STRING" id="1210086.GCA_001613105_02729"/>
<protein>
    <submittedName>
        <fullName evidence="1">Uncharacterized protein</fullName>
    </submittedName>
</protein>
<dbReference type="Proteomes" id="UP000254869">
    <property type="component" value="Unassembled WGS sequence"/>
</dbReference>
<reference evidence="1 2" key="1">
    <citation type="submission" date="2018-07" db="EMBL/GenBank/DDBJ databases">
        <title>Genomic Encyclopedia of Type Strains, Phase IV (KMG-IV): sequencing the most valuable type-strain genomes for metagenomic binning, comparative biology and taxonomic classification.</title>
        <authorList>
            <person name="Goeker M."/>
        </authorList>
    </citation>
    <scope>NUCLEOTIDE SEQUENCE [LARGE SCALE GENOMIC DNA]</scope>
    <source>
        <strain evidence="1 2">DSM 44290</strain>
    </source>
</reference>
<name>A0A370I4Q1_9NOCA</name>
<dbReference type="AlphaFoldDB" id="A0A370I4Q1"/>
<proteinExistence type="predicted"/>
<evidence type="ECO:0000313" key="1">
    <source>
        <dbReference type="EMBL" id="RDI64324.1"/>
    </source>
</evidence>